<sequence>MRIFPYLPCFPAAIYPLDYSPYLLILSLVSRFHAIFNEDPLISSLEFISPLDILISALDFSISPFLDSWIYPFLAWVSPQLTRGGLAKGGQL</sequence>
<comment type="caution">
    <text evidence="1">The sequence shown here is derived from an EMBL/GenBank/DDBJ whole genome shotgun (WGS) entry which is preliminary data.</text>
</comment>
<name>A0ABQ9J5U5_9CUCU</name>
<gene>
    <name evidence="1" type="ORF">NQ317_007194</name>
</gene>
<reference evidence="1" key="1">
    <citation type="journal article" date="2023" name="Insect Mol. Biol.">
        <title>Genome sequencing provides insights into the evolution of gene families encoding plant cell wall-degrading enzymes in longhorned beetles.</title>
        <authorList>
            <person name="Shin N.R."/>
            <person name="Okamura Y."/>
            <person name="Kirsch R."/>
            <person name="Pauchet Y."/>
        </authorList>
    </citation>
    <scope>NUCLEOTIDE SEQUENCE</scope>
    <source>
        <strain evidence="1">MMC_N1</strain>
    </source>
</reference>
<proteinExistence type="predicted"/>
<protein>
    <submittedName>
        <fullName evidence="1">Uncharacterized protein</fullName>
    </submittedName>
</protein>
<organism evidence="1 2">
    <name type="scientific">Molorchus minor</name>
    <dbReference type="NCBI Taxonomy" id="1323400"/>
    <lineage>
        <taxon>Eukaryota</taxon>
        <taxon>Metazoa</taxon>
        <taxon>Ecdysozoa</taxon>
        <taxon>Arthropoda</taxon>
        <taxon>Hexapoda</taxon>
        <taxon>Insecta</taxon>
        <taxon>Pterygota</taxon>
        <taxon>Neoptera</taxon>
        <taxon>Endopterygota</taxon>
        <taxon>Coleoptera</taxon>
        <taxon>Polyphaga</taxon>
        <taxon>Cucujiformia</taxon>
        <taxon>Chrysomeloidea</taxon>
        <taxon>Cerambycidae</taxon>
        <taxon>Lamiinae</taxon>
        <taxon>Monochamini</taxon>
        <taxon>Molorchus</taxon>
    </lineage>
</organism>
<dbReference type="Proteomes" id="UP001162164">
    <property type="component" value="Unassembled WGS sequence"/>
</dbReference>
<evidence type="ECO:0000313" key="1">
    <source>
        <dbReference type="EMBL" id="KAJ8973380.1"/>
    </source>
</evidence>
<keyword evidence="2" id="KW-1185">Reference proteome</keyword>
<evidence type="ECO:0000313" key="2">
    <source>
        <dbReference type="Proteomes" id="UP001162164"/>
    </source>
</evidence>
<dbReference type="EMBL" id="JAPWTJ010001185">
    <property type="protein sequence ID" value="KAJ8973380.1"/>
    <property type="molecule type" value="Genomic_DNA"/>
</dbReference>
<accession>A0ABQ9J5U5</accession>